<sequence length="313" mass="35342">MAEKATAGTTAAEGAAIESTAPEDATPQGPTSLFDLELIKERRLSDQDRAILDALCGAPNTTPWDIAYQLDWLCPLLEEKKEAEYYFWRLWGIIVDIARSPGVTDEIQEYLVLILRSLEQQAKGDMIVWGIEKRVWADLPLFPQYMELYFQDPLLEGTYTPKSAQIWRNLNLFGARCLRVNLLGAYLRATDALRHALEEDLRAHNDVSIREWRLQVACDWIPHASVCLLGWALENVGHTDLTPEDGLQYIEGGPLYHGPPAVCLQRWGFWIERFEALGKDESLGLSEEIRQVAVLAAQTMVAVEKRMANTLST</sequence>
<dbReference type="RefSeq" id="XP_016645497.1">
    <property type="nucleotide sequence ID" value="XM_016784740.1"/>
</dbReference>
<organism evidence="2 3">
    <name type="scientific">Pseudallescheria apiosperma</name>
    <name type="common">Scedosporium apiospermum</name>
    <dbReference type="NCBI Taxonomy" id="563466"/>
    <lineage>
        <taxon>Eukaryota</taxon>
        <taxon>Fungi</taxon>
        <taxon>Dikarya</taxon>
        <taxon>Ascomycota</taxon>
        <taxon>Pezizomycotina</taxon>
        <taxon>Sordariomycetes</taxon>
        <taxon>Hypocreomycetidae</taxon>
        <taxon>Microascales</taxon>
        <taxon>Microascaceae</taxon>
        <taxon>Scedosporium</taxon>
    </lineage>
</organism>
<dbReference type="OMA" id="WGFWIER"/>
<dbReference type="InterPro" id="IPR022085">
    <property type="entry name" value="OpdG"/>
</dbReference>
<dbReference type="InterPro" id="IPR053204">
    <property type="entry name" value="Oxopyrrolidines_Biosynth-assoc"/>
</dbReference>
<dbReference type="KEGG" id="sapo:SAPIO_CDS1473"/>
<evidence type="ECO:0000313" key="3">
    <source>
        <dbReference type="Proteomes" id="UP000028545"/>
    </source>
</evidence>
<gene>
    <name evidence="2" type="ORF">SAPIO_CDS1473</name>
</gene>
<dbReference type="HOGENOM" id="CLU_035263_2_1_1"/>
<name>A0A084GED6_PSEDA</name>
<dbReference type="OrthoDB" id="3350591at2759"/>
<feature type="region of interest" description="Disordered" evidence="1">
    <location>
        <begin position="1"/>
        <end position="31"/>
    </location>
</feature>
<accession>A0A084GED6</accession>
<dbReference type="Proteomes" id="UP000028545">
    <property type="component" value="Unassembled WGS sequence"/>
</dbReference>
<keyword evidence="3" id="KW-1185">Reference proteome</keyword>
<dbReference type="PANTHER" id="PTHR38797">
    <property type="entry name" value="NUCLEAR PORE COMPLEX PROTEIN NUP85-RELATED"/>
    <property type="match status" value="1"/>
</dbReference>
<evidence type="ECO:0000313" key="2">
    <source>
        <dbReference type="EMBL" id="KEZ45698.1"/>
    </source>
</evidence>
<proteinExistence type="predicted"/>
<reference evidence="2 3" key="1">
    <citation type="journal article" date="2014" name="Genome Announc.">
        <title>Draft genome sequence of the pathogenic fungus Scedosporium apiospermum.</title>
        <authorList>
            <person name="Vandeputte P."/>
            <person name="Ghamrawi S."/>
            <person name="Rechenmann M."/>
            <person name="Iltis A."/>
            <person name="Giraud S."/>
            <person name="Fleury M."/>
            <person name="Thornton C."/>
            <person name="Delhaes L."/>
            <person name="Meyer W."/>
            <person name="Papon N."/>
            <person name="Bouchara J.P."/>
        </authorList>
    </citation>
    <scope>NUCLEOTIDE SEQUENCE [LARGE SCALE GENOMIC DNA]</scope>
    <source>
        <strain evidence="2 3">IHEM 14462</strain>
    </source>
</reference>
<dbReference type="AlphaFoldDB" id="A0A084GED6"/>
<feature type="compositionally biased region" description="Low complexity" evidence="1">
    <location>
        <begin position="1"/>
        <end position="20"/>
    </location>
</feature>
<evidence type="ECO:0000256" key="1">
    <source>
        <dbReference type="SAM" id="MobiDB-lite"/>
    </source>
</evidence>
<protein>
    <submittedName>
        <fullName evidence="2">Uncharacterized protein</fullName>
    </submittedName>
</protein>
<comment type="caution">
    <text evidence="2">The sequence shown here is derived from an EMBL/GenBank/DDBJ whole genome shotgun (WGS) entry which is preliminary data.</text>
</comment>
<dbReference type="VEuPathDB" id="FungiDB:SAPIO_CDS1473"/>
<dbReference type="Pfam" id="PF12311">
    <property type="entry name" value="DUF3632"/>
    <property type="match status" value="1"/>
</dbReference>
<dbReference type="GeneID" id="27720545"/>
<dbReference type="EMBL" id="JOWA01000066">
    <property type="protein sequence ID" value="KEZ45698.1"/>
    <property type="molecule type" value="Genomic_DNA"/>
</dbReference>
<dbReference type="PANTHER" id="PTHR38797:SF4">
    <property type="entry name" value="NUCLEAR PORE COMPLEX PROTEIN NUP85"/>
    <property type="match status" value="1"/>
</dbReference>